<evidence type="ECO:0000313" key="4">
    <source>
        <dbReference type="RefSeq" id="XP_014674664.1"/>
    </source>
</evidence>
<dbReference type="InterPro" id="IPR012337">
    <property type="entry name" value="RNaseH-like_sf"/>
</dbReference>
<dbReference type="PANTHER" id="PTHR37984">
    <property type="entry name" value="PROTEIN CBG26694"/>
    <property type="match status" value="1"/>
</dbReference>
<proteinExistence type="predicted"/>
<dbReference type="RefSeq" id="XP_014674664.1">
    <property type="nucleotide sequence ID" value="XM_014819178.1"/>
</dbReference>
<dbReference type="Pfam" id="PF00665">
    <property type="entry name" value="rve"/>
    <property type="match status" value="1"/>
</dbReference>
<dbReference type="Proteomes" id="UP000695022">
    <property type="component" value="Unplaced"/>
</dbReference>
<dbReference type="InterPro" id="IPR036397">
    <property type="entry name" value="RNaseH_sf"/>
</dbReference>
<dbReference type="InterPro" id="IPR001584">
    <property type="entry name" value="Integrase_cat-core"/>
</dbReference>
<name>A0ABM1ER43_PRICU</name>
<dbReference type="GeneID" id="106814820"/>
<keyword evidence="3" id="KW-1185">Reference proteome</keyword>
<evidence type="ECO:0000313" key="3">
    <source>
        <dbReference type="Proteomes" id="UP000695022"/>
    </source>
</evidence>
<dbReference type="SUPFAM" id="SSF53098">
    <property type="entry name" value="Ribonuclease H-like"/>
    <property type="match status" value="1"/>
</dbReference>
<gene>
    <name evidence="4" type="primary">LOC106814820</name>
</gene>
<dbReference type="PANTHER" id="PTHR37984:SF8">
    <property type="entry name" value="CCHC-TYPE DOMAIN-CONTAINING PROTEIN"/>
    <property type="match status" value="1"/>
</dbReference>
<feature type="domain" description="Integrase catalytic" evidence="2">
    <location>
        <begin position="1"/>
        <end position="136"/>
    </location>
</feature>
<evidence type="ECO:0000256" key="1">
    <source>
        <dbReference type="SAM" id="MobiDB-lite"/>
    </source>
</evidence>
<dbReference type="PROSITE" id="PS50994">
    <property type="entry name" value="INTEGRASE"/>
    <property type="match status" value="1"/>
</dbReference>
<feature type="region of interest" description="Disordered" evidence="1">
    <location>
        <begin position="91"/>
        <end position="136"/>
    </location>
</feature>
<dbReference type="InterPro" id="IPR050951">
    <property type="entry name" value="Retrovirus_Pol_polyprotein"/>
</dbReference>
<feature type="compositionally biased region" description="Basic residues" evidence="1">
    <location>
        <begin position="104"/>
        <end position="114"/>
    </location>
</feature>
<organism evidence="3 4">
    <name type="scientific">Priapulus caudatus</name>
    <name type="common">Priapulid worm</name>
    <dbReference type="NCBI Taxonomy" id="37621"/>
    <lineage>
        <taxon>Eukaryota</taxon>
        <taxon>Metazoa</taxon>
        <taxon>Ecdysozoa</taxon>
        <taxon>Scalidophora</taxon>
        <taxon>Priapulida</taxon>
        <taxon>Priapulimorpha</taxon>
        <taxon>Priapulimorphida</taxon>
        <taxon>Priapulidae</taxon>
        <taxon>Priapulus</taxon>
    </lineage>
</organism>
<accession>A0ABM1ER43</accession>
<evidence type="ECO:0000259" key="2">
    <source>
        <dbReference type="PROSITE" id="PS50994"/>
    </source>
</evidence>
<dbReference type="Gene3D" id="3.30.420.10">
    <property type="entry name" value="Ribonuclease H-like superfamily/Ribonuclease H"/>
    <property type="match status" value="1"/>
</dbReference>
<protein>
    <submittedName>
        <fullName evidence="4">Endogenous retrovirus group K member 18 Pol protein-like</fullName>
    </submittedName>
</protein>
<sequence length="136" mass="15601">MNYLVDPGKRLQSTYLLGKTVTSDYDTNFLEVGRLKRTNSSTIISKLKRHFARQGIPEQVNSDNAQNLTSDEFQRFARDWDFEHVTVSPYNSKANGKAESSVKAAKRMLRKMKKSGTDPYYRPAGDSQHPNTRNRQ</sequence>
<reference evidence="4" key="1">
    <citation type="submission" date="2025-08" db="UniProtKB">
        <authorList>
            <consortium name="RefSeq"/>
        </authorList>
    </citation>
    <scope>IDENTIFICATION</scope>
</reference>